<dbReference type="EMBL" id="VENO01000003">
    <property type="protein sequence ID" value="TNV68691.1"/>
    <property type="molecule type" value="Genomic_DNA"/>
</dbReference>
<name>A0A5C5E6S7_9LACT</name>
<dbReference type="Gene3D" id="3.40.430.10">
    <property type="entry name" value="Dihydrofolate Reductase, subunit A"/>
    <property type="match status" value="1"/>
</dbReference>
<evidence type="ECO:0000313" key="2">
    <source>
        <dbReference type="Proteomes" id="UP000313395"/>
    </source>
</evidence>
<proteinExistence type="predicted"/>
<dbReference type="Proteomes" id="UP000313395">
    <property type="component" value="Unassembled WGS sequence"/>
</dbReference>
<protein>
    <submittedName>
        <fullName evidence="1">Dihydrofolate reductase</fullName>
    </submittedName>
</protein>
<accession>A0A5C5E6S7</accession>
<dbReference type="AlphaFoldDB" id="A0A5C5E6S7"/>
<evidence type="ECO:0000313" key="1">
    <source>
        <dbReference type="EMBL" id="TNV68691.1"/>
    </source>
</evidence>
<dbReference type="InterPro" id="IPR024072">
    <property type="entry name" value="DHFR-like_dom_sf"/>
</dbReference>
<sequence>MKTDGRISFMRLIKSNKIHSDRRMNMGKVILGLTISLDGFAEDSNGSVNPLYADLDLLKETEVMKESILTTGSVVMSQKEYGMAEDPEWYVDYEYQVPIFVFTDKAPEKHPKESDKVTITFVTTGVADAILQAKAAAGEKDVNIIGSALTTPLCLKNGLVDELQVDIVPWFLRTGFRPFENLDNNDVKLERIHLIGLPAGRTHVSYKIM</sequence>
<dbReference type="SUPFAM" id="SSF53597">
    <property type="entry name" value="Dihydrofolate reductase-like"/>
    <property type="match status" value="1"/>
</dbReference>
<keyword evidence="2" id="KW-1185">Reference proteome</keyword>
<gene>
    <name evidence="1" type="ORF">FHK04_10875</name>
</gene>
<reference evidence="1 2" key="1">
    <citation type="submission" date="2019-06" db="EMBL/GenBank/DDBJ databases">
        <title>Description Trichococcus psychrophilus sp. nov., isolated from a cold spring, by genomic and phenotypic analyses.</title>
        <authorList>
            <person name="Zakharyuk A."/>
        </authorList>
    </citation>
    <scope>NUCLEOTIDE SEQUENCE [LARGE SCALE GENOMIC DNA]</scope>
    <source>
        <strain evidence="1 2">SKBG</strain>
    </source>
</reference>
<comment type="caution">
    <text evidence="1">The sequence shown here is derived from an EMBL/GenBank/DDBJ whole genome shotgun (WGS) entry which is preliminary data.</text>
</comment>
<organism evidence="1 2">
    <name type="scientific">Trichococcus shcherbakoviae subsp. psychrophilus</name>
    <dbReference type="NCBI Taxonomy" id="2585775"/>
    <lineage>
        <taxon>Bacteria</taxon>
        <taxon>Bacillati</taxon>
        <taxon>Bacillota</taxon>
        <taxon>Bacilli</taxon>
        <taxon>Lactobacillales</taxon>
        <taxon>Carnobacteriaceae</taxon>
        <taxon>Trichococcus</taxon>
    </lineage>
</organism>